<dbReference type="SUPFAM" id="SSF55729">
    <property type="entry name" value="Acyl-CoA N-acyltransferases (Nat)"/>
    <property type="match status" value="1"/>
</dbReference>
<proteinExistence type="predicted"/>
<evidence type="ECO:0000259" key="1">
    <source>
        <dbReference type="PROSITE" id="PS51186"/>
    </source>
</evidence>
<sequence length="182" mass="20406">TLSRLTSEDAEDVFKLFSNEKVIEHYDLGALTQPSQALSLINFFDTRFQHSTGMRWGIRLKESNRLIGTCGFNAWSSKMKSADIGYDLMPSFWGYGYATEAVSEILTAAFSGLLPCGVLNRIQADTIPGNDASEKLLRKLGFKEEGLRRESGYWKNAYHDLKCFGLIESEYTKQKSMSASSS</sequence>
<dbReference type="Proteomes" id="UP000227088">
    <property type="component" value="Unassembled WGS sequence"/>
</dbReference>
<organism evidence="2 3">
    <name type="scientific">Oleispira antarctica</name>
    <dbReference type="NCBI Taxonomy" id="188908"/>
    <lineage>
        <taxon>Bacteria</taxon>
        <taxon>Pseudomonadati</taxon>
        <taxon>Pseudomonadota</taxon>
        <taxon>Gammaproteobacteria</taxon>
        <taxon>Oceanospirillales</taxon>
        <taxon>Oceanospirillaceae</taxon>
        <taxon>Oleispira</taxon>
    </lineage>
</organism>
<comment type="caution">
    <text evidence="2">The sequence shown here is derived from an EMBL/GenBank/DDBJ whole genome shotgun (WGS) entry which is preliminary data.</text>
</comment>
<dbReference type="GO" id="GO:0008999">
    <property type="term" value="F:protein-N-terminal-alanine acetyltransferase activity"/>
    <property type="evidence" value="ECO:0007669"/>
    <property type="project" value="TreeGrafter"/>
</dbReference>
<evidence type="ECO:0000313" key="2">
    <source>
        <dbReference type="EMBL" id="OUS41040.1"/>
    </source>
</evidence>
<dbReference type="InterPro" id="IPR051531">
    <property type="entry name" value="N-acetyltransferase"/>
</dbReference>
<dbReference type="Pfam" id="PF13302">
    <property type="entry name" value="Acetyltransf_3"/>
    <property type="match status" value="1"/>
</dbReference>
<feature type="domain" description="N-acetyltransferase" evidence="1">
    <location>
        <begin position="1"/>
        <end position="178"/>
    </location>
</feature>
<dbReference type="GO" id="GO:0005737">
    <property type="term" value="C:cytoplasm"/>
    <property type="evidence" value="ECO:0007669"/>
    <property type="project" value="TreeGrafter"/>
</dbReference>
<dbReference type="Gene3D" id="3.40.630.30">
    <property type="match status" value="1"/>
</dbReference>
<protein>
    <submittedName>
        <fullName evidence="2">GNAT family N-acetyltransferase</fullName>
    </submittedName>
</protein>
<dbReference type="EMBL" id="MABE01000172">
    <property type="protein sequence ID" value="OUS41040.1"/>
    <property type="molecule type" value="Genomic_DNA"/>
</dbReference>
<accession>A0A1Y5HVD7</accession>
<dbReference type="PROSITE" id="PS51186">
    <property type="entry name" value="GNAT"/>
    <property type="match status" value="1"/>
</dbReference>
<evidence type="ECO:0000313" key="3">
    <source>
        <dbReference type="Proteomes" id="UP000227088"/>
    </source>
</evidence>
<name>A0A1Y5HVD7_OLEAN</name>
<dbReference type="InterPro" id="IPR000182">
    <property type="entry name" value="GNAT_dom"/>
</dbReference>
<reference evidence="3" key="1">
    <citation type="journal article" date="2017" name="Proc. Natl. Acad. Sci. U.S.A.">
        <title>Simulation of Deepwater Horizon oil plume reveals substrate specialization within a complex community of hydrocarbon degraders.</title>
        <authorList>
            <person name="Hu P."/>
            <person name="Dubinsky E.A."/>
            <person name="Probst A.J."/>
            <person name="Wang J."/>
            <person name="Sieber C.M.K."/>
            <person name="Tom L.M."/>
            <person name="Gardinali P."/>
            <person name="Banfield J.F."/>
            <person name="Atlas R.M."/>
            <person name="Andersen G.L."/>
        </authorList>
    </citation>
    <scope>NUCLEOTIDE SEQUENCE [LARGE SCALE GENOMIC DNA]</scope>
</reference>
<dbReference type="InterPro" id="IPR016181">
    <property type="entry name" value="Acyl_CoA_acyltransferase"/>
</dbReference>
<feature type="non-terminal residue" evidence="2">
    <location>
        <position position="1"/>
    </location>
</feature>
<keyword evidence="2" id="KW-0808">Transferase</keyword>
<dbReference type="AlphaFoldDB" id="A0A1Y5HVD7"/>
<dbReference type="PANTHER" id="PTHR43792:SF9">
    <property type="entry name" value="RIBOSOMAL-PROTEIN-ALANINE ACETYLTRANSFERASE"/>
    <property type="match status" value="1"/>
</dbReference>
<dbReference type="PANTHER" id="PTHR43792">
    <property type="entry name" value="GNAT FAMILY, PUTATIVE (AFU_ORTHOLOGUE AFUA_3G00765)-RELATED-RELATED"/>
    <property type="match status" value="1"/>
</dbReference>
<gene>
    <name evidence="2" type="ORF">A9R00_03010</name>
</gene>